<protein>
    <submittedName>
        <fullName evidence="4">DUF3494 domain-containing protein</fullName>
    </submittedName>
</protein>
<feature type="domain" description="SbsA Ig-like" evidence="3">
    <location>
        <begin position="280"/>
        <end position="398"/>
    </location>
</feature>
<dbReference type="InterPro" id="IPR014755">
    <property type="entry name" value="Cu-Rt/internalin_Ig-like"/>
</dbReference>
<keyword evidence="5" id="KW-1185">Reference proteome</keyword>
<dbReference type="Pfam" id="PF11999">
    <property type="entry name" value="Ice_binding"/>
    <property type="match status" value="1"/>
</dbReference>
<feature type="domain" description="SbsA Ig-like" evidence="3">
    <location>
        <begin position="46"/>
        <end position="149"/>
    </location>
</feature>
<feature type="domain" description="SbsA Ig-like" evidence="3">
    <location>
        <begin position="156"/>
        <end position="273"/>
    </location>
</feature>
<feature type="domain" description="SbsA Ig-like" evidence="3">
    <location>
        <begin position="533"/>
        <end position="646"/>
    </location>
</feature>
<sequence>MRPTLFNWSSTPKWFLLAIVGTFLVACNDHGRGPILGTDGNVALSPTVTAVAPANNATNVTVINPTITAQFSEPVNALTAADFTVTCASPCTTPTGTVTMNASNTMATFTVTDPAELSSSTVYTATIVNATSRSNGLSIAQPYVWSFTTGAALVSTLPRVTLTVPVTTESDPTPNVSVNTLITAEFTKDMAAETFTDTSFTVTCGTPCVNPTGSVSYNVASKRAEFTPTGSLDWETTYTVTIHSSVTDLAGNELAGNQGDATSASDYIWSFTTAAAPVATLPRVSSTVPATSTSSEPTSNVVVNTVISAEFTKEMDADTITDATFIVTCVSPCVNPVGSVSYNMASKSAVFIPEDNLDWDTTYTVTVDSSVTDLDGNELAGNQGNATTVSDYIWQFTTGSLVDTTRPRVTITEPVTSSNGPTENVPANTAITAVFSESMLASTIDSQTFTLTCETPCVSPAGAVSYVSGSKSAVFTPEENLEEGTTYTATVFKEVTDLAGNQLAGNQGPVTSASDYIWTFTTVAAVPADNIFVLSTDPGDGDFMAVCPSASINATFEIPSGVRLNPTTVNDMTFIVVENDNPANSVTAESIMLDQDTGTIITFIPQEELPENVTYLVTIKGGPDGVKDLIVPGNEMLEDYEFTFTTEAPTESCLEPVDLGTAAPFGTFGGSAGVTNQGLLTIVNGDLGTTATSTLVTGFVSEPGCEYTITTLNEGQVNGKIFTAPPPPTVACPQDGTAETEAIAIQARLDAEAAFIALSPANMPGGQNPGNDNLGSLTLTPGIYTAPSGSFLIQGGDLTLDAQGNQNAVWVFQMATTLTVGGPGADFPQSVVLTNGAQAKNIFWQVGSAATINAGGGGNMKGTIIAQDGVSISTAGNVDIVTLDGRALSLTASVTMVNTVINVPAE</sequence>
<dbReference type="InterPro" id="IPR021884">
    <property type="entry name" value="Ice-bd_prot"/>
</dbReference>
<dbReference type="Gene3D" id="2.60.40.1220">
    <property type="match status" value="4"/>
</dbReference>
<feature type="domain" description="SbsA Ig-like" evidence="3">
    <location>
        <begin position="403"/>
        <end position="522"/>
    </location>
</feature>
<dbReference type="Proteomes" id="UP000320359">
    <property type="component" value="Unassembled WGS sequence"/>
</dbReference>
<comment type="caution">
    <text evidence="4">The sequence shown here is derived from an EMBL/GenBank/DDBJ whole genome shotgun (WGS) entry which is preliminary data.</text>
</comment>
<evidence type="ECO:0000256" key="2">
    <source>
        <dbReference type="ARBA" id="ARBA00022729"/>
    </source>
</evidence>
<evidence type="ECO:0000259" key="3">
    <source>
        <dbReference type="Pfam" id="PF13205"/>
    </source>
</evidence>
<organism evidence="4 5">
    <name type="scientific">Aliidiomarina halalkaliphila</name>
    <dbReference type="NCBI Taxonomy" id="2593535"/>
    <lineage>
        <taxon>Bacteria</taxon>
        <taxon>Pseudomonadati</taxon>
        <taxon>Pseudomonadota</taxon>
        <taxon>Gammaproteobacteria</taxon>
        <taxon>Alteromonadales</taxon>
        <taxon>Idiomarinaceae</taxon>
        <taxon>Aliidiomarina</taxon>
    </lineage>
</organism>
<dbReference type="PROSITE" id="PS51257">
    <property type="entry name" value="PROKAR_LIPOPROTEIN"/>
    <property type="match status" value="1"/>
</dbReference>
<dbReference type="AlphaFoldDB" id="A0A552X1W9"/>
<dbReference type="InterPro" id="IPR032812">
    <property type="entry name" value="SbsA_Ig"/>
</dbReference>
<evidence type="ECO:0000313" key="5">
    <source>
        <dbReference type="Proteomes" id="UP000320359"/>
    </source>
</evidence>
<evidence type="ECO:0000313" key="4">
    <source>
        <dbReference type="EMBL" id="TRW48889.1"/>
    </source>
</evidence>
<accession>A0A552X1W9</accession>
<reference evidence="4 5" key="1">
    <citation type="submission" date="2019-07" db="EMBL/GenBank/DDBJ databases">
        <authorList>
            <person name="Yang M."/>
            <person name="Zhao D."/>
            <person name="Xiang H."/>
        </authorList>
    </citation>
    <scope>NUCLEOTIDE SEQUENCE [LARGE SCALE GENOMIC DNA]</scope>
    <source>
        <strain evidence="4 5">IM1326</strain>
    </source>
</reference>
<name>A0A552X1W9_9GAMM</name>
<dbReference type="EMBL" id="VJWL01000002">
    <property type="protein sequence ID" value="TRW48889.1"/>
    <property type="molecule type" value="Genomic_DNA"/>
</dbReference>
<keyword evidence="2" id="KW-0732">Signal</keyword>
<dbReference type="RefSeq" id="WP_143235874.1">
    <property type="nucleotide sequence ID" value="NZ_VJWL01000002.1"/>
</dbReference>
<proteinExistence type="inferred from homology"/>
<dbReference type="OrthoDB" id="2082707at2"/>
<dbReference type="Pfam" id="PF13205">
    <property type="entry name" value="Big_5"/>
    <property type="match status" value="5"/>
</dbReference>
<evidence type="ECO:0000256" key="1">
    <source>
        <dbReference type="ARBA" id="ARBA00005445"/>
    </source>
</evidence>
<comment type="similarity">
    <text evidence="1">Belongs to the ice-binding protein family.</text>
</comment>
<gene>
    <name evidence="4" type="ORF">FM042_07860</name>
</gene>